<protein>
    <recommendedName>
        <fullName evidence="1 5">Glucose-6-phosphate isomerase</fullName>
        <ecNumber evidence="1 5">5.3.1.9</ecNumber>
    </recommendedName>
</protein>
<dbReference type="RefSeq" id="WP_193501182.1">
    <property type="nucleotide sequence ID" value="NZ_JADCKC010000002.1"/>
</dbReference>
<comment type="similarity">
    <text evidence="5">Belongs to the GPI family.</text>
</comment>
<evidence type="ECO:0000313" key="7">
    <source>
        <dbReference type="Proteomes" id="UP000768567"/>
    </source>
</evidence>
<dbReference type="EC" id="5.3.1.9" evidence="1 5"/>
<comment type="pathway">
    <text evidence="5">Carbohydrate degradation; glycolysis; D-glyceraldehyde 3-phosphate and glycerone phosphate from D-glucose: step 2/4.</text>
</comment>
<dbReference type="PRINTS" id="PR00662">
    <property type="entry name" value="G6PISOMERASE"/>
</dbReference>
<dbReference type="SUPFAM" id="SSF53697">
    <property type="entry name" value="SIS domain"/>
    <property type="match status" value="1"/>
</dbReference>
<dbReference type="GO" id="GO:0016853">
    <property type="term" value="F:isomerase activity"/>
    <property type="evidence" value="ECO:0007669"/>
    <property type="project" value="UniProtKB-KW"/>
</dbReference>
<dbReference type="InterPro" id="IPR001672">
    <property type="entry name" value="G6P_Isomerase"/>
</dbReference>
<evidence type="ECO:0000256" key="3">
    <source>
        <dbReference type="ARBA" id="ARBA00023152"/>
    </source>
</evidence>
<evidence type="ECO:0000256" key="2">
    <source>
        <dbReference type="ARBA" id="ARBA00022432"/>
    </source>
</evidence>
<comment type="caution">
    <text evidence="6">The sequence shown here is derived from an EMBL/GenBank/DDBJ whole genome shotgun (WGS) entry which is preliminary data.</text>
</comment>
<evidence type="ECO:0000313" key="6">
    <source>
        <dbReference type="EMBL" id="MBE5037672.1"/>
    </source>
</evidence>
<name>A0ABR9R3I8_9FIRM</name>
<dbReference type="CDD" id="cd05016">
    <property type="entry name" value="SIS_PGI_2"/>
    <property type="match status" value="1"/>
</dbReference>
<accession>A0ABR9R3I8</accession>
<keyword evidence="7" id="KW-1185">Reference proteome</keyword>
<dbReference type="InterPro" id="IPR018189">
    <property type="entry name" value="Phosphoglucose_isomerase_CS"/>
</dbReference>
<evidence type="ECO:0000256" key="1">
    <source>
        <dbReference type="ARBA" id="ARBA00011952"/>
    </source>
</evidence>
<evidence type="ECO:0000256" key="5">
    <source>
        <dbReference type="RuleBase" id="RU000612"/>
    </source>
</evidence>
<keyword evidence="2 5" id="KW-0312">Gluconeogenesis</keyword>
<gene>
    <name evidence="6" type="ORF">INF35_07730</name>
</gene>
<keyword evidence="3 5" id="KW-0324">Glycolysis</keyword>
<dbReference type="PROSITE" id="PS00174">
    <property type="entry name" value="P_GLUCOSE_ISOMERASE_2"/>
    <property type="match status" value="1"/>
</dbReference>
<dbReference type="InterPro" id="IPR046348">
    <property type="entry name" value="SIS_dom_sf"/>
</dbReference>
<dbReference type="Pfam" id="PF00342">
    <property type="entry name" value="PGI"/>
    <property type="match status" value="1"/>
</dbReference>
<dbReference type="PROSITE" id="PS51463">
    <property type="entry name" value="P_GLUCOSE_ISOMERASE_3"/>
    <property type="match status" value="1"/>
</dbReference>
<dbReference type="PANTHER" id="PTHR11469:SF1">
    <property type="entry name" value="GLUCOSE-6-PHOSPHATE ISOMERASE"/>
    <property type="match status" value="1"/>
</dbReference>
<sequence length="419" mass="46366">MLKLSIRDQRALVGEAELTAAIRDGVPALQLAQAGEERYADSQGWLNVDEWAGEEILANIERIASHIRETCDAFVLIGVGGSNNAARAVIEALADGSGPEIVYAGNTLSANAMNRMLKKLEGKHFAIDCIAKNFETLEPGASFRVLRRELAARYSPEEAASRIICTGTYGSSLEELCKTEGYTFVPFPTNVGGRYTAMTYVGLLPMAVAGIDIRALVRGASDMETALHTGAPEDNLALRYAVLRNLYYQRGYKLELLASFEPQFRWFYKWWVQLFAESEGKDGKGLFPVTAEFSEELHAVGQYIQDGAPLMFETFLDVEARQDSLVVMPDGKADYFDYLNGKDFYDINKAAFSATVTAHSEKLPCLIFDVPALDAYNFGQLFYFFQFACYISGSLLGIDPFNQPGVEAYKGWMFKALGK</sequence>
<proteinExistence type="inferred from homology"/>
<dbReference type="Proteomes" id="UP000768567">
    <property type="component" value="Unassembled WGS sequence"/>
</dbReference>
<dbReference type="PANTHER" id="PTHR11469">
    <property type="entry name" value="GLUCOSE-6-PHOSPHATE ISOMERASE"/>
    <property type="match status" value="1"/>
</dbReference>
<reference evidence="6 7" key="1">
    <citation type="submission" date="2020-10" db="EMBL/GenBank/DDBJ databases">
        <title>ChiBAC.</title>
        <authorList>
            <person name="Zenner C."/>
            <person name="Hitch T.C.A."/>
            <person name="Clavel T."/>
        </authorList>
    </citation>
    <scope>NUCLEOTIDE SEQUENCE [LARGE SCALE GENOMIC DNA]</scope>
    <source>
        <strain evidence="6 7">DSM 109015</strain>
    </source>
</reference>
<dbReference type="Gene3D" id="3.40.50.10490">
    <property type="entry name" value="Glucose-6-phosphate isomerase like protein, domain 1"/>
    <property type="match status" value="2"/>
</dbReference>
<dbReference type="InterPro" id="IPR035482">
    <property type="entry name" value="SIS_PGI_2"/>
</dbReference>
<dbReference type="EMBL" id="JADCKC010000002">
    <property type="protein sequence ID" value="MBE5037672.1"/>
    <property type="molecule type" value="Genomic_DNA"/>
</dbReference>
<organism evidence="6 7">
    <name type="scientific">Gemmiger gallinarum</name>
    <dbReference type="NCBI Taxonomy" id="2779354"/>
    <lineage>
        <taxon>Bacteria</taxon>
        <taxon>Bacillati</taxon>
        <taxon>Bacillota</taxon>
        <taxon>Clostridia</taxon>
        <taxon>Eubacteriales</taxon>
        <taxon>Gemmiger</taxon>
    </lineage>
</organism>
<keyword evidence="4 5" id="KW-0413">Isomerase</keyword>
<comment type="catalytic activity">
    <reaction evidence="5">
        <text>alpha-D-glucose 6-phosphate = beta-D-fructose 6-phosphate</text>
        <dbReference type="Rhea" id="RHEA:11816"/>
        <dbReference type="ChEBI" id="CHEBI:57634"/>
        <dbReference type="ChEBI" id="CHEBI:58225"/>
        <dbReference type="EC" id="5.3.1.9"/>
    </reaction>
</comment>
<evidence type="ECO:0000256" key="4">
    <source>
        <dbReference type="ARBA" id="ARBA00023235"/>
    </source>
</evidence>